<feature type="signal peptide" evidence="1">
    <location>
        <begin position="1"/>
        <end position="29"/>
    </location>
</feature>
<name>A0A8T0IJ18_CERPU</name>
<gene>
    <name evidence="2" type="ORF">KC19_3G086700</name>
</gene>
<keyword evidence="3" id="KW-1185">Reference proteome</keyword>
<dbReference type="Proteomes" id="UP000822688">
    <property type="component" value="Chromosome 3"/>
</dbReference>
<evidence type="ECO:0000313" key="3">
    <source>
        <dbReference type="Proteomes" id="UP000822688"/>
    </source>
</evidence>
<dbReference type="EMBL" id="CM026423">
    <property type="protein sequence ID" value="KAG0582797.1"/>
    <property type="molecule type" value="Genomic_DNA"/>
</dbReference>
<sequence>MSFCLCTNLLEALFQVMTVNVCSPPEVEGFSFNKSVAGVQIDVITHFLL</sequence>
<evidence type="ECO:0000313" key="2">
    <source>
        <dbReference type="EMBL" id="KAG0582797.1"/>
    </source>
</evidence>
<protein>
    <submittedName>
        <fullName evidence="2">Uncharacterized protein</fullName>
    </submittedName>
</protein>
<feature type="chain" id="PRO_5035949227" evidence="1">
    <location>
        <begin position="30"/>
        <end position="49"/>
    </location>
</feature>
<reference evidence="2" key="1">
    <citation type="submission" date="2020-06" db="EMBL/GenBank/DDBJ databases">
        <title>WGS assembly of Ceratodon purpureus strain R40.</title>
        <authorList>
            <person name="Carey S.B."/>
            <person name="Jenkins J."/>
            <person name="Shu S."/>
            <person name="Lovell J.T."/>
            <person name="Sreedasyam A."/>
            <person name="Maumus F."/>
            <person name="Tiley G.P."/>
            <person name="Fernandez-Pozo N."/>
            <person name="Barry K."/>
            <person name="Chen C."/>
            <person name="Wang M."/>
            <person name="Lipzen A."/>
            <person name="Daum C."/>
            <person name="Saski C.A."/>
            <person name="Payton A.C."/>
            <person name="Mcbreen J.C."/>
            <person name="Conrad R.E."/>
            <person name="Kollar L.M."/>
            <person name="Olsson S."/>
            <person name="Huttunen S."/>
            <person name="Landis J.B."/>
            <person name="Wickett N.J."/>
            <person name="Johnson M.G."/>
            <person name="Rensing S.A."/>
            <person name="Grimwood J."/>
            <person name="Schmutz J."/>
            <person name="Mcdaniel S.F."/>
        </authorList>
    </citation>
    <scope>NUCLEOTIDE SEQUENCE</scope>
    <source>
        <strain evidence="2">R40</strain>
    </source>
</reference>
<comment type="caution">
    <text evidence="2">The sequence shown here is derived from an EMBL/GenBank/DDBJ whole genome shotgun (WGS) entry which is preliminary data.</text>
</comment>
<evidence type="ECO:0000256" key="1">
    <source>
        <dbReference type="SAM" id="SignalP"/>
    </source>
</evidence>
<proteinExistence type="predicted"/>
<dbReference type="AlphaFoldDB" id="A0A8T0IJ18"/>
<accession>A0A8T0IJ18</accession>
<organism evidence="2 3">
    <name type="scientific">Ceratodon purpureus</name>
    <name type="common">Fire moss</name>
    <name type="synonym">Dicranum purpureum</name>
    <dbReference type="NCBI Taxonomy" id="3225"/>
    <lineage>
        <taxon>Eukaryota</taxon>
        <taxon>Viridiplantae</taxon>
        <taxon>Streptophyta</taxon>
        <taxon>Embryophyta</taxon>
        <taxon>Bryophyta</taxon>
        <taxon>Bryophytina</taxon>
        <taxon>Bryopsida</taxon>
        <taxon>Dicranidae</taxon>
        <taxon>Pseudoditrichales</taxon>
        <taxon>Ditrichaceae</taxon>
        <taxon>Ceratodon</taxon>
    </lineage>
</organism>
<keyword evidence="1" id="KW-0732">Signal</keyword>